<comment type="subunit">
    <text evidence="8">Consists of a catalytic RNA component and at least 4-5 protein subunits.</text>
</comment>
<organism evidence="9 10">
    <name type="scientific">Candidatus Argoarchaeum ethanivorans</name>
    <dbReference type="NCBI Taxonomy" id="2608793"/>
    <lineage>
        <taxon>Archaea</taxon>
        <taxon>Methanobacteriati</taxon>
        <taxon>Methanobacteriota</taxon>
        <taxon>Stenosarchaea group</taxon>
        <taxon>Methanomicrobia</taxon>
        <taxon>Methanosarcinales</taxon>
        <taxon>Methanosarcinales incertae sedis</taxon>
        <taxon>GOM Arc I cluster</taxon>
        <taxon>Candidatus Argoarchaeum</taxon>
    </lineage>
</organism>
<dbReference type="PIRSF" id="PIRSF004878">
    <property type="entry name" value="RNase_P_4"/>
    <property type="match status" value="1"/>
</dbReference>
<dbReference type="PANTHER" id="PTHR14742:SF0">
    <property type="entry name" value="RIBONUCLEASE P PROTEIN SUBUNIT P21"/>
    <property type="match status" value="1"/>
</dbReference>
<keyword evidence="7 8" id="KW-0862">Zinc</keyword>
<reference evidence="9" key="1">
    <citation type="submission" date="2020-10" db="EMBL/GenBank/DDBJ databases">
        <authorList>
            <person name="Hahn C.J."/>
            <person name="Laso-Perez R."/>
            <person name="Vulcano F."/>
            <person name="Vaziourakis K.-M."/>
            <person name="Stokke R."/>
            <person name="Steen I.H."/>
            <person name="Teske A."/>
            <person name="Boetius A."/>
            <person name="Liebeke M."/>
            <person name="Amann R."/>
            <person name="Knittel K."/>
        </authorList>
    </citation>
    <scope>NUCLEOTIDE SEQUENCE</scope>
    <source>
        <strain evidence="9">Gfbio:e3339647-f889-4370-9287-4fb5cb688e4c:AG392M11_GoMArc1</strain>
    </source>
</reference>
<comment type="catalytic activity">
    <reaction evidence="8">
        <text>Endonucleolytic cleavage of RNA, removing 5'-extranucleotides from tRNA precursor.</text>
        <dbReference type="EC" id="3.1.26.5"/>
    </reaction>
</comment>
<feature type="binding site" evidence="8">
    <location>
        <position position="67"/>
    </location>
    <ligand>
        <name>Zn(2+)</name>
        <dbReference type="ChEBI" id="CHEBI:29105"/>
    </ligand>
</feature>
<keyword evidence="5 8" id="KW-0255">Endonuclease</keyword>
<name>A0A811T1Y8_9EURY</name>
<dbReference type="InterPro" id="IPR007175">
    <property type="entry name" value="Rpr2/Snm1/Rpp21"/>
</dbReference>
<evidence type="ECO:0000256" key="1">
    <source>
        <dbReference type="ARBA" id="ARBA00022490"/>
    </source>
</evidence>
<keyword evidence="6 8" id="KW-0378">Hydrolase</keyword>
<keyword evidence="3 8" id="KW-0540">Nuclease</keyword>
<dbReference type="InterPro" id="IPR016432">
    <property type="entry name" value="RNP4"/>
</dbReference>
<sequence>MMRSSKRRSLKKWEQDMADQRISILFKLAHTCHSNRPDRSRRYMKLALAIAMRYRVRLPAELKKRVCKTCNTYLMPSNTVRIRLRNGYLVYTCLECGREKRYPYKRISWRSDNK</sequence>
<dbReference type="HAMAP" id="MF_00757">
    <property type="entry name" value="RNase_P_4"/>
    <property type="match status" value="1"/>
</dbReference>
<evidence type="ECO:0000256" key="6">
    <source>
        <dbReference type="ARBA" id="ARBA00022801"/>
    </source>
</evidence>
<accession>A0A811T1Y8</accession>
<keyword evidence="4 8" id="KW-0479">Metal-binding</keyword>
<evidence type="ECO:0000313" key="9">
    <source>
        <dbReference type="EMBL" id="CAD6491094.1"/>
    </source>
</evidence>
<dbReference type="Gene3D" id="6.20.50.20">
    <property type="match status" value="1"/>
</dbReference>
<dbReference type="PANTHER" id="PTHR14742">
    <property type="entry name" value="RIBONUCLEASE P SUBUNIT P21"/>
    <property type="match status" value="1"/>
</dbReference>
<evidence type="ECO:0000256" key="8">
    <source>
        <dbReference type="HAMAP-Rule" id="MF_00757"/>
    </source>
</evidence>
<comment type="function">
    <text evidence="8">Part of ribonuclease P, a protein complex that generates mature tRNA molecules by cleaving their 5'-ends.</text>
</comment>
<comment type="similarity">
    <text evidence="8">Belongs to the eukaryotic/archaeal RNase P protein component 4 family.</text>
</comment>
<dbReference type="AlphaFoldDB" id="A0A811T1Y8"/>
<dbReference type="Proteomes" id="UP000639006">
    <property type="component" value="Unassembled WGS sequence"/>
</dbReference>
<comment type="subcellular location">
    <subcellularLocation>
        <location evidence="8">Cytoplasm</location>
    </subcellularLocation>
</comment>
<dbReference type="Pfam" id="PF04032">
    <property type="entry name" value="Rpr2"/>
    <property type="match status" value="1"/>
</dbReference>
<dbReference type="GO" id="GO:0004526">
    <property type="term" value="F:ribonuclease P activity"/>
    <property type="evidence" value="ECO:0007669"/>
    <property type="project" value="UniProtKB-UniRule"/>
</dbReference>
<dbReference type="GO" id="GO:0001682">
    <property type="term" value="P:tRNA 5'-leader removal"/>
    <property type="evidence" value="ECO:0007669"/>
    <property type="project" value="UniProtKB-UniRule"/>
</dbReference>
<evidence type="ECO:0000256" key="5">
    <source>
        <dbReference type="ARBA" id="ARBA00022759"/>
    </source>
</evidence>
<dbReference type="GO" id="GO:0030677">
    <property type="term" value="C:ribonuclease P complex"/>
    <property type="evidence" value="ECO:0007669"/>
    <property type="project" value="UniProtKB-UniRule"/>
</dbReference>
<comment type="cofactor">
    <cofactor evidence="8">
        <name>Zn(2+)</name>
        <dbReference type="ChEBI" id="CHEBI:29105"/>
    </cofactor>
    <text evidence="8">Binds 1 zinc ion per subunit.</text>
</comment>
<evidence type="ECO:0000256" key="7">
    <source>
        <dbReference type="ARBA" id="ARBA00022833"/>
    </source>
</evidence>
<protein>
    <recommendedName>
        <fullName evidence="8">Ribonuclease P protein component 4</fullName>
        <shortName evidence="8">RNase P component 4</shortName>
        <ecNumber evidence="8">3.1.26.5</ecNumber>
    </recommendedName>
    <alternativeName>
        <fullName evidence="8">Rpp21</fullName>
    </alternativeName>
</protein>
<evidence type="ECO:0000313" key="10">
    <source>
        <dbReference type="Proteomes" id="UP000639006"/>
    </source>
</evidence>
<dbReference type="EMBL" id="CAJHIQ010000002">
    <property type="protein sequence ID" value="CAD6491094.1"/>
    <property type="molecule type" value="Genomic_DNA"/>
</dbReference>
<evidence type="ECO:0000256" key="3">
    <source>
        <dbReference type="ARBA" id="ARBA00022722"/>
    </source>
</evidence>
<feature type="binding site" evidence="8">
    <location>
        <position position="70"/>
    </location>
    <ligand>
        <name>Zn(2+)</name>
        <dbReference type="ChEBI" id="CHEBI:29105"/>
    </ligand>
</feature>
<dbReference type="GO" id="GO:0008270">
    <property type="term" value="F:zinc ion binding"/>
    <property type="evidence" value="ECO:0007669"/>
    <property type="project" value="UniProtKB-UniRule"/>
</dbReference>
<proteinExistence type="inferred from homology"/>
<feature type="binding site" evidence="8">
    <location>
        <position position="96"/>
    </location>
    <ligand>
        <name>Zn(2+)</name>
        <dbReference type="ChEBI" id="CHEBI:29105"/>
    </ligand>
</feature>
<evidence type="ECO:0000256" key="4">
    <source>
        <dbReference type="ARBA" id="ARBA00022723"/>
    </source>
</evidence>
<keyword evidence="2 8" id="KW-0819">tRNA processing</keyword>
<gene>
    <name evidence="8 9" type="primary">rnp4</name>
    <name evidence="9" type="ORF">DIAAKJNI_00061</name>
</gene>
<comment type="caution">
    <text evidence="9">The sequence shown here is derived from an EMBL/GenBank/DDBJ whole genome shotgun (WGS) entry which is preliminary data.</text>
</comment>
<evidence type="ECO:0000256" key="2">
    <source>
        <dbReference type="ARBA" id="ARBA00022694"/>
    </source>
</evidence>
<dbReference type="Gene3D" id="1.20.5.420">
    <property type="entry name" value="Immunoglobulin FC, subunit C"/>
    <property type="match status" value="1"/>
</dbReference>
<dbReference type="EC" id="3.1.26.5" evidence="8"/>
<keyword evidence="1 8" id="KW-0963">Cytoplasm</keyword>
<feature type="binding site" evidence="8">
    <location>
        <position position="93"/>
    </location>
    <ligand>
        <name>Zn(2+)</name>
        <dbReference type="ChEBI" id="CHEBI:29105"/>
    </ligand>
</feature>
<dbReference type="GO" id="GO:0005737">
    <property type="term" value="C:cytoplasm"/>
    <property type="evidence" value="ECO:0007669"/>
    <property type="project" value="UniProtKB-SubCell"/>
</dbReference>